<evidence type="ECO:0000256" key="2">
    <source>
        <dbReference type="SAM" id="MobiDB-lite"/>
    </source>
</evidence>
<gene>
    <name evidence="4 6" type="ORF">BDZ99DRAFT_476883</name>
</gene>
<dbReference type="Proteomes" id="UP000504636">
    <property type="component" value="Unplaced"/>
</dbReference>
<keyword evidence="5" id="KW-1185">Reference proteome</keyword>
<reference evidence="6" key="3">
    <citation type="submission" date="2025-04" db="UniProtKB">
        <authorList>
            <consortium name="RefSeq"/>
        </authorList>
    </citation>
    <scope>IDENTIFICATION</scope>
    <source>
        <strain evidence="6">CBS 304.34</strain>
    </source>
</reference>
<sequence>MGNRIKCGTVHTLAAKEAIHEPLLPSQELPDRHYGSQVVVVEVWGKGNMVSFLPIVAGGPGIDEVAQSGRWYLPLESPDHTPEIQTKELKYGCSSNKPWAVRWVDVRKQYRVETEFLLPYTDWKMWEWGSTAADLAAPLSLENRSLELLQLYYMLVPGTLAWLPTKTSIAPDSVIFRQQTKLDFFYHPVLIADFEVSTGMASFYIITTMGNKTVQEVNSQTQTDGFFNRVSRQQYVLLQDKIKSKDLGFEVITPGVGKGMYSGRLTKQSFVKLITKYCIEGKYLKLFRPDGDSSKKIVLDAASLEILRVQAAKAQEHPLGVIISGEGRPLRWKDFEEGFVCYLPPVLSEPSVVHAQTKEDSINIFGLPCLVTGTVNGMVKIHVIWNNGQDPITRINRLGEYAPACSLAIDGFGAQPHDDAPILKLRPGSPQFRSLCYVKVDKEYWVEYTNLKAWSTEPIHLDAGEVETLQEYRVQNQLYGSDMLPETMNALRGQHPYIPGLAISMSFEEEGNVPETVEHPGWAMQTRTAQQGSLQPPCPHGLQAHSPTPSMLSGSTQYAPLPRLTSAAPPAGSPTKPSLHAHELSNSIDATLTDSTNDDNAGGRRIYIGNLIYQAKASDVHALFTKNGFTVKRILMDWDHAAGRNPSFCFVELPTPEEANRAIATLNGRMVLGRPVKAGPCVPRKIYRRSDVRFGGDFR</sequence>
<keyword evidence="1" id="KW-0694">RNA-binding</keyword>
<reference evidence="6" key="2">
    <citation type="submission" date="2020-04" db="EMBL/GenBank/DDBJ databases">
        <authorList>
            <consortium name="NCBI Genome Project"/>
        </authorList>
    </citation>
    <scope>NUCLEOTIDE SEQUENCE</scope>
    <source>
        <strain evidence="6">CBS 304.34</strain>
    </source>
</reference>
<name>A0A6A6YNL7_9PEZI</name>
<dbReference type="SUPFAM" id="SSF54928">
    <property type="entry name" value="RNA-binding domain, RBD"/>
    <property type="match status" value="1"/>
</dbReference>
<evidence type="ECO:0000313" key="5">
    <source>
        <dbReference type="Proteomes" id="UP000504636"/>
    </source>
</evidence>
<dbReference type="GeneID" id="54462976"/>
<dbReference type="InterPro" id="IPR035979">
    <property type="entry name" value="RBD_domain_sf"/>
</dbReference>
<dbReference type="InterPro" id="IPR012677">
    <property type="entry name" value="Nucleotide-bd_a/b_plait_sf"/>
</dbReference>
<dbReference type="SMART" id="SM00360">
    <property type="entry name" value="RRM"/>
    <property type="match status" value="1"/>
</dbReference>
<dbReference type="OrthoDB" id="272703at2759"/>
<dbReference type="Pfam" id="PF00076">
    <property type="entry name" value="RRM_1"/>
    <property type="match status" value="1"/>
</dbReference>
<evidence type="ECO:0000259" key="3">
    <source>
        <dbReference type="PROSITE" id="PS50102"/>
    </source>
</evidence>
<reference evidence="4 6" key="1">
    <citation type="journal article" date="2020" name="Stud. Mycol.">
        <title>101 Dothideomycetes genomes: a test case for predicting lifestyles and emergence of pathogens.</title>
        <authorList>
            <person name="Haridas S."/>
            <person name="Albert R."/>
            <person name="Binder M."/>
            <person name="Bloem J."/>
            <person name="Labutti K."/>
            <person name="Salamov A."/>
            <person name="Andreopoulos B."/>
            <person name="Baker S."/>
            <person name="Barry K."/>
            <person name="Bills G."/>
            <person name="Bluhm B."/>
            <person name="Cannon C."/>
            <person name="Castanera R."/>
            <person name="Culley D."/>
            <person name="Daum C."/>
            <person name="Ezra D."/>
            <person name="Gonzalez J."/>
            <person name="Henrissat B."/>
            <person name="Kuo A."/>
            <person name="Liang C."/>
            <person name="Lipzen A."/>
            <person name="Lutzoni F."/>
            <person name="Magnuson J."/>
            <person name="Mondo S."/>
            <person name="Nolan M."/>
            <person name="Ohm R."/>
            <person name="Pangilinan J."/>
            <person name="Park H.-J."/>
            <person name="Ramirez L."/>
            <person name="Alfaro M."/>
            <person name="Sun H."/>
            <person name="Tritt A."/>
            <person name="Yoshinaga Y."/>
            <person name="Zwiers L.-H."/>
            <person name="Turgeon B."/>
            <person name="Goodwin S."/>
            <person name="Spatafora J."/>
            <person name="Crous P."/>
            <person name="Grigoriev I."/>
        </authorList>
    </citation>
    <scope>NUCLEOTIDE SEQUENCE</scope>
    <source>
        <strain evidence="4 6">CBS 304.34</strain>
    </source>
</reference>
<feature type="domain" description="RRM" evidence="3">
    <location>
        <begin position="604"/>
        <end position="683"/>
    </location>
</feature>
<feature type="region of interest" description="Disordered" evidence="2">
    <location>
        <begin position="528"/>
        <end position="580"/>
    </location>
</feature>
<dbReference type="Gene3D" id="3.30.70.330">
    <property type="match status" value="1"/>
</dbReference>
<evidence type="ECO:0000313" key="4">
    <source>
        <dbReference type="EMBL" id="KAF2809457.1"/>
    </source>
</evidence>
<organism evidence="4">
    <name type="scientific">Mytilinidion resinicola</name>
    <dbReference type="NCBI Taxonomy" id="574789"/>
    <lineage>
        <taxon>Eukaryota</taxon>
        <taxon>Fungi</taxon>
        <taxon>Dikarya</taxon>
        <taxon>Ascomycota</taxon>
        <taxon>Pezizomycotina</taxon>
        <taxon>Dothideomycetes</taxon>
        <taxon>Pleosporomycetidae</taxon>
        <taxon>Mytilinidiales</taxon>
        <taxon>Mytilinidiaceae</taxon>
        <taxon>Mytilinidion</taxon>
    </lineage>
</organism>
<protein>
    <recommendedName>
        <fullName evidence="3">RRM domain-containing protein</fullName>
    </recommendedName>
</protein>
<evidence type="ECO:0000313" key="6">
    <source>
        <dbReference type="RefSeq" id="XP_033576421.1"/>
    </source>
</evidence>
<proteinExistence type="predicted"/>
<dbReference type="InterPro" id="IPR000504">
    <property type="entry name" value="RRM_dom"/>
</dbReference>
<feature type="compositionally biased region" description="Polar residues" evidence="2">
    <location>
        <begin position="545"/>
        <end position="558"/>
    </location>
</feature>
<dbReference type="PROSITE" id="PS50102">
    <property type="entry name" value="RRM"/>
    <property type="match status" value="1"/>
</dbReference>
<dbReference type="RefSeq" id="XP_033576421.1">
    <property type="nucleotide sequence ID" value="XM_033722083.1"/>
</dbReference>
<dbReference type="AlphaFoldDB" id="A0A6A6YNL7"/>
<dbReference type="GO" id="GO:0003723">
    <property type="term" value="F:RNA binding"/>
    <property type="evidence" value="ECO:0007669"/>
    <property type="project" value="UniProtKB-UniRule"/>
</dbReference>
<evidence type="ECO:0000256" key="1">
    <source>
        <dbReference type="PROSITE-ProRule" id="PRU00176"/>
    </source>
</evidence>
<accession>A0A6A6YNL7</accession>
<dbReference type="EMBL" id="MU003701">
    <property type="protein sequence ID" value="KAF2809457.1"/>
    <property type="molecule type" value="Genomic_DNA"/>
</dbReference>